<dbReference type="Pfam" id="PF09547">
    <property type="entry name" value="SpoIVA_ATPase"/>
    <property type="match status" value="1"/>
</dbReference>
<reference evidence="5" key="1">
    <citation type="submission" date="2023-12" db="EMBL/GenBank/DDBJ databases">
        <title>Novel isolates from deep terrestrial aquifers shed light on the physiology and ecology of the class Limnochordia.</title>
        <authorList>
            <person name="Karnachuk O.V."/>
            <person name="Lukina A.P."/>
            <person name="Avakyan M.R."/>
            <person name="Kadnikov V."/>
            <person name="Begmatov S."/>
            <person name="Beletsky A.V."/>
            <person name="Mardanov A.V."/>
            <person name="Ravin N.V."/>
        </authorList>
    </citation>
    <scope>NUCLEOTIDE SEQUENCE [LARGE SCALE GENOMIC DNA]</scope>
    <source>
        <strain evidence="5">LN</strain>
    </source>
</reference>
<dbReference type="SUPFAM" id="SSF52540">
    <property type="entry name" value="P-loop containing nucleoside triphosphate hydrolases"/>
    <property type="match status" value="1"/>
</dbReference>
<gene>
    <name evidence="4" type="primary">spoIVA</name>
    <name evidence="4" type="ORF">VLY81_07105</name>
</gene>
<dbReference type="InterPro" id="IPR046842">
    <property type="entry name" value="SpoIVA_ATPase"/>
</dbReference>
<evidence type="ECO:0000313" key="4">
    <source>
        <dbReference type="EMBL" id="WRP13228.1"/>
    </source>
</evidence>
<sequence>MERFDVFRDMAERTGGCIYVGVVGPVRTGKSTFIRRFMELLVLPAIHDPDQQSRTRDQLPQSGAGRTIMTTQPDFVPDEPVEVVLQEPIRVKVRVVDCVGYTVRGALGYEEEGRPRMVRTPWFEEEIPFEQAAEMGTRRVITEHSTIGLVVVTDGSITDIPREAYLPAEERVISELRELGKPYLVILNSTHPREPATQRLAADLAQRYGVPVLPVDALHMQHDELLAILQELLWEFPVREVGVVLPRWVEELADDHWVRRQLLEAVQSHLHDVRRVRDVRQAVDQLQRHELVESASLVEMDLGSGCATAELRTLSALFYRVLNEITGTQVESDADLVRLLQELVRAKEEFDYLSEALAQVRATGYGVVTPRKEEITFQQPELIRQGHRFGVRLKASAPTIHMVRADVTTEVTPFVGTERQGEEFARYLSSLFEENPEKLWQSDFLGRSLQELVREGIQSKLHRLPENAQQKLQETLTRIINEGSGGLICIIL</sequence>
<keyword evidence="5" id="KW-1185">Reference proteome</keyword>
<organism evidence="4 5">
    <name type="scientific">Geochorda subterranea</name>
    <dbReference type="NCBI Taxonomy" id="3109564"/>
    <lineage>
        <taxon>Bacteria</taxon>
        <taxon>Bacillati</taxon>
        <taxon>Bacillota</taxon>
        <taxon>Limnochordia</taxon>
        <taxon>Limnochordales</taxon>
        <taxon>Geochordaceae</taxon>
        <taxon>Geochorda</taxon>
    </lineage>
</organism>
<feature type="domain" description="Stage IV sporulation protein A ATPase" evidence="1">
    <location>
        <begin position="1"/>
        <end position="237"/>
    </location>
</feature>
<dbReference type="Pfam" id="PF20439">
    <property type="entry name" value="SpoIVA_C"/>
    <property type="match status" value="1"/>
</dbReference>
<dbReference type="Gene3D" id="3.40.50.300">
    <property type="entry name" value="P-loop containing nucleotide triphosphate hydrolases"/>
    <property type="match status" value="1"/>
</dbReference>
<evidence type="ECO:0000259" key="2">
    <source>
        <dbReference type="Pfam" id="PF20438"/>
    </source>
</evidence>
<dbReference type="InterPro" id="IPR046841">
    <property type="entry name" value="SpoIVA_middle"/>
</dbReference>
<protein>
    <submittedName>
        <fullName evidence="4">Stage IV sporulation protein A</fullName>
    </submittedName>
</protein>
<dbReference type="PIRSF" id="PIRSF007466">
    <property type="entry name" value="SpoIVA"/>
    <property type="match status" value="1"/>
</dbReference>
<evidence type="ECO:0000259" key="3">
    <source>
        <dbReference type="Pfam" id="PF20439"/>
    </source>
</evidence>
<dbReference type="EMBL" id="CP141614">
    <property type="protein sequence ID" value="WRP13228.1"/>
    <property type="molecule type" value="Genomic_DNA"/>
</dbReference>
<feature type="domain" description="Sporulation stage IV protein A C-terminal" evidence="3">
    <location>
        <begin position="417"/>
        <end position="492"/>
    </location>
</feature>
<dbReference type="RefSeq" id="WP_324667472.1">
    <property type="nucleotide sequence ID" value="NZ_CP141614.1"/>
</dbReference>
<evidence type="ECO:0000259" key="1">
    <source>
        <dbReference type="Pfam" id="PF09547"/>
    </source>
</evidence>
<dbReference type="Pfam" id="PF20438">
    <property type="entry name" value="SpoIVA_middle"/>
    <property type="match status" value="1"/>
</dbReference>
<proteinExistence type="predicted"/>
<feature type="domain" description="Stage IV sporulation protein A middle" evidence="2">
    <location>
        <begin position="238"/>
        <end position="416"/>
    </location>
</feature>
<evidence type="ECO:0000313" key="5">
    <source>
        <dbReference type="Proteomes" id="UP001333102"/>
    </source>
</evidence>
<dbReference type="InterPro" id="IPR027417">
    <property type="entry name" value="P-loop_NTPase"/>
</dbReference>
<dbReference type="Proteomes" id="UP001333102">
    <property type="component" value="Chromosome"/>
</dbReference>
<dbReference type="InterPro" id="IPR014201">
    <property type="entry name" value="Spore_IV_A"/>
</dbReference>
<accession>A0ABZ1BL55</accession>
<dbReference type="InterPro" id="IPR046840">
    <property type="entry name" value="SpoIVA_C"/>
</dbReference>
<name>A0ABZ1BL55_9FIRM</name>
<dbReference type="NCBIfam" id="TIGR02836">
    <property type="entry name" value="spore_IV_A"/>
    <property type="match status" value="1"/>
</dbReference>